<evidence type="ECO:0000313" key="3">
    <source>
        <dbReference type="Proteomes" id="UP000604825"/>
    </source>
</evidence>
<comment type="caution">
    <text evidence="2">The sequence shown here is derived from an EMBL/GenBank/DDBJ whole genome shotgun (WGS) entry which is preliminary data.</text>
</comment>
<dbReference type="AlphaFoldDB" id="A0A811NBZ4"/>
<evidence type="ECO:0000313" key="2">
    <source>
        <dbReference type="EMBL" id="CAD6218870.1"/>
    </source>
</evidence>
<gene>
    <name evidence="2" type="ORF">NCGR_LOCUS12702</name>
</gene>
<feature type="region of interest" description="Disordered" evidence="1">
    <location>
        <begin position="1"/>
        <end position="101"/>
    </location>
</feature>
<proteinExistence type="predicted"/>
<accession>A0A811NBZ4</accession>
<dbReference type="EMBL" id="CAJGYO010000003">
    <property type="protein sequence ID" value="CAD6218870.1"/>
    <property type="molecule type" value="Genomic_DNA"/>
</dbReference>
<feature type="compositionally biased region" description="Basic and acidic residues" evidence="1">
    <location>
        <begin position="90"/>
        <end position="101"/>
    </location>
</feature>
<reference evidence="2" key="1">
    <citation type="submission" date="2020-10" db="EMBL/GenBank/DDBJ databases">
        <authorList>
            <person name="Han B."/>
            <person name="Lu T."/>
            <person name="Zhao Q."/>
            <person name="Huang X."/>
            <person name="Zhao Y."/>
        </authorList>
    </citation>
    <scope>NUCLEOTIDE SEQUENCE</scope>
</reference>
<name>A0A811NBZ4_9POAL</name>
<feature type="compositionally biased region" description="Basic and acidic residues" evidence="1">
    <location>
        <begin position="8"/>
        <end position="31"/>
    </location>
</feature>
<evidence type="ECO:0000256" key="1">
    <source>
        <dbReference type="SAM" id="MobiDB-lite"/>
    </source>
</evidence>
<protein>
    <submittedName>
        <fullName evidence="2">Uncharacterized protein</fullName>
    </submittedName>
</protein>
<organism evidence="2 3">
    <name type="scientific">Miscanthus lutarioriparius</name>
    <dbReference type="NCBI Taxonomy" id="422564"/>
    <lineage>
        <taxon>Eukaryota</taxon>
        <taxon>Viridiplantae</taxon>
        <taxon>Streptophyta</taxon>
        <taxon>Embryophyta</taxon>
        <taxon>Tracheophyta</taxon>
        <taxon>Spermatophyta</taxon>
        <taxon>Magnoliopsida</taxon>
        <taxon>Liliopsida</taxon>
        <taxon>Poales</taxon>
        <taxon>Poaceae</taxon>
        <taxon>PACMAD clade</taxon>
        <taxon>Panicoideae</taxon>
        <taxon>Andropogonodae</taxon>
        <taxon>Andropogoneae</taxon>
        <taxon>Saccharinae</taxon>
        <taxon>Miscanthus</taxon>
    </lineage>
</organism>
<dbReference type="Proteomes" id="UP000604825">
    <property type="component" value="Unassembled WGS sequence"/>
</dbReference>
<feature type="compositionally biased region" description="Gly residues" evidence="1">
    <location>
        <begin position="63"/>
        <end position="72"/>
    </location>
</feature>
<keyword evidence="3" id="KW-1185">Reference proteome</keyword>
<sequence length="101" mass="10652">MDAPVAEEGGHRGREEDKWGVCPHRLLEPRQWDALAMGGDGGGERASWPEEGRLGRLSMAGKGAPGSRGTAGRGTMTGREEKGGQPPDGGHGRCSQERGPY</sequence>